<dbReference type="Proteomes" id="UP000281985">
    <property type="component" value="Unassembled WGS sequence"/>
</dbReference>
<feature type="transmembrane region" description="Helical" evidence="1">
    <location>
        <begin position="6"/>
        <end position="26"/>
    </location>
</feature>
<organism evidence="2 3">
    <name type="scientific">Dokdonia sinensis</name>
    <dbReference type="NCBI Taxonomy" id="2479847"/>
    <lineage>
        <taxon>Bacteria</taxon>
        <taxon>Pseudomonadati</taxon>
        <taxon>Bacteroidota</taxon>
        <taxon>Flavobacteriia</taxon>
        <taxon>Flavobacteriales</taxon>
        <taxon>Flavobacteriaceae</taxon>
        <taxon>Dokdonia</taxon>
    </lineage>
</organism>
<keyword evidence="1" id="KW-0472">Membrane</keyword>
<gene>
    <name evidence="2" type="ORF">EAX61_02880</name>
</gene>
<keyword evidence="3" id="KW-1185">Reference proteome</keyword>
<sequence length="190" mass="20573">MDFSNIACWIWPLIAGIICGILGYLLGRLAGGSSNSEGDIELWKRKNASLQADLDACNSKLKAAPVAASSSASMASSFTAGNKTVTRIVPISFDAAAAAAAFGKKIKQDDLTVVEGIGPKIAELFHNHDIKTWANLAETSVEKCQEVLNSGGKRFEIHRPATWPMQAELAALGKWDQLKRWQDEHDYGKE</sequence>
<name>A0A3M0GL18_9FLAO</name>
<dbReference type="RefSeq" id="WP_121916155.1">
    <property type="nucleotide sequence ID" value="NZ_REFV01000002.1"/>
</dbReference>
<dbReference type="AlphaFoldDB" id="A0A3M0GL18"/>
<keyword evidence="1" id="KW-0812">Transmembrane</keyword>
<proteinExistence type="predicted"/>
<protein>
    <recommendedName>
        <fullName evidence="4">LSU ribosomal protein L21p</fullName>
    </recommendedName>
</protein>
<evidence type="ECO:0000256" key="1">
    <source>
        <dbReference type="SAM" id="Phobius"/>
    </source>
</evidence>
<evidence type="ECO:0000313" key="2">
    <source>
        <dbReference type="EMBL" id="RMB63352.1"/>
    </source>
</evidence>
<dbReference type="OrthoDB" id="1493222at2"/>
<evidence type="ECO:0008006" key="4">
    <source>
        <dbReference type="Google" id="ProtNLM"/>
    </source>
</evidence>
<keyword evidence="1" id="KW-1133">Transmembrane helix</keyword>
<accession>A0A3M0GL18</accession>
<evidence type="ECO:0000313" key="3">
    <source>
        <dbReference type="Proteomes" id="UP000281985"/>
    </source>
</evidence>
<comment type="caution">
    <text evidence="2">The sequence shown here is derived from an EMBL/GenBank/DDBJ whole genome shotgun (WGS) entry which is preliminary data.</text>
</comment>
<dbReference type="Gene3D" id="1.10.150.20">
    <property type="entry name" value="5' to 3' exonuclease, C-terminal subdomain"/>
    <property type="match status" value="1"/>
</dbReference>
<reference evidence="2 3" key="1">
    <citation type="submission" date="2018-10" db="EMBL/GenBank/DDBJ databases">
        <title>Dokdonia luteus sp. nov., isolated from sea water.</title>
        <authorList>
            <person name="Zhou L.Y."/>
            <person name="Du Z.J."/>
        </authorList>
    </citation>
    <scope>NUCLEOTIDE SEQUENCE [LARGE SCALE GENOMIC DNA]</scope>
    <source>
        <strain evidence="2 3">SH27</strain>
    </source>
</reference>
<dbReference type="EMBL" id="REFV01000002">
    <property type="protein sequence ID" value="RMB63352.1"/>
    <property type="molecule type" value="Genomic_DNA"/>
</dbReference>